<keyword evidence="1" id="KW-0067">ATP-binding</keyword>
<dbReference type="Pfam" id="PF07505">
    <property type="entry name" value="DUF5131"/>
    <property type="match status" value="1"/>
</dbReference>
<evidence type="ECO:0000313" key="1">
    <source>
        <dbReference type="EMBL" id="PCG07533.1"/>
    </source>
</evidence>
<dbReference type="EMBL" id="NWVD01000018">
    <property type="protein sequence ID" value="PCG07533.1"/>
    <property type="molecule type" value="Genomic_DNA"/>
</dbReference>
<accession>A0A2A4HU48</accession>
<dbReference type="RefSeq" id="WP_096614206.1">
    <property type="nucleotide sequence ID" value="NZ_NWVD01000018.1"/>
</dbReference>
<dbReference type="InterPro" id="IPR011101">
    <property type="entry name" value="DUF5131"/>
</dbReference>
<evidence type="ECO:0000313" key="2">
    <source>
        <dbReference type="Proteomes" id="UP000218784"/>
    </source>
</evidence>
<dbReference type="Proteomes" id="UP000218784">
    <property type="component" value="Unassembled WGS sequence"/>
</dbReference>
<reference evidence="1 2" key="1">
    <citation type="submission" date="2017-09" db="EMBL/GenBank/DDBJ databases">
        <title>Sphingomonas ginsenosidimutans KACC 14949, whole genome shotgun sequence.</title>
        <authorList>
            <person name="Feng G."/>
            <person name="Zhu H."/>
        </authorList>
    </citation>
    <scope>NUCLEOTIDE SEQUENCE [LARGE SCALE GENOMIC DNA]</scope>
    <source>
        <strain evidence="1 2">KACC 14949</strain>
    </source>
</reference>
<protein>
    <submittedName>
        <fullName evidence="1">ABC transporter ATP-binding protein</fullName>
    </submittedName>
</protein>
<keyword evidence="1" id="KW-0547">Nucleotide-binding</keyword>
<sequence>MADTEIEWTDATWNPVAGCSIVSAGCSHCYAMEMARRLEAMGVGKYAGLTRRSGRRTIWQGLVREDQAALTIPHRWRKPRKIFVNSMSDLFHEGVSDAFIQAVWQVMRETPRHHYQILTKRPERMAAVVTRLIGDVLPNVWLGTSIEDAEVVARVDHLRAVPAAIRFISFEPLIGPVGTIDLAGIDWAIVGGESGRSARPIREAWVDELHQQCLAYDTAFFFKQWGTWGKDNKRRSKKANGREYRGRTWDEMPTGFTAAVDRRGKRTPVAG</sequence>
<comment type="caution">
    <text evidence="1">The sequence shown here is derived from an EMBL/GenBank/DDBJ whole genome shotgun (WGS) entry which is preliminary data.</text>
</comment>
<dbReference type="AlphaFoldDB" id="A0A2A4HU48"/>
<organism evidence="1 2">
    <name type="scientific">Sphingomonas ginsenosidimutans</name>
    <dbReference type="NCBI Taxonomy" id="862134"/>
    <lineage>
        <taxon>Bacteria</taxon>
        <taxon>Pseudomonadati</taxon>
        <taxon>Pseudomonadota</taxon>
        <taxon>Alphaproteobacteria</taxon>
        <taxon>Sphingomonadales</taxon>
        <taxon>Sphingomonadaceae</taxon>
        <taxon>Sphingomonas</taxon>
    </lineage>
</organism>
<proteinExistence type="predicted"/>
<keyword evidence="2" id="KW-1185">Reference proteome</keyword>
<gene>
    <name evidence="1" type="ORF">COA17_17895</name>
</gene>
<name>A0A2A4HU48_9SPHN</name>
<dbReference type="GO" id="GO:0005524">
    <property type="term" value="F:ATP binding"/>
    <property type="evidence" value="ECO:0007669"/>
    <property type="project" value="UniProtKB-KW"/>
</dbReference>